<dbReference type="PANTHER" id="PTHR39966">
    <property type="entry name" value="BLL2471 PROTEIN-RELATED"/>
    <property type="match status" value="1"/>
</dbReference>
<dbReference type="Pfam" id="PF01814">
    <property type="entry name" value="Hemerythrin"/>
    <property type="match status" value="1"/>
</dbReference>
<sequence length="186" mass="21307">MTVKATDILKEEHQLIKRLLKVLAAAVQRLEQGQRVRPEFFLEVADFNLNFTDRRHHRKEEALFASMVAHGLPEQTSAVALMPQEHGQGLAHNEDLRGMVRRWQAGDDTARAMIIATVNEYAAMQHQHIHEETHILFPIAEQILPPEAQDELAATFERIDREDIASHANPNYRALMETLEHEVGLR</sequence>
<organism evidence="2 3">
    <name type="scientific">Candidatus Competibacter phosphatis</name>
    <dbReference type="NCBI Taxonomy" id="221280"/>
    <lineage>
        <taxon>Bacteria</taxon>
        <taxon>Pseudomonadati</taxon>
        <taxon>Pseudomonadota</taxon>
        <taxon>Gammaproteobacteria</taxon>
        <taxon>Candidatus Competibacteraceae</taxon>
        <taxon>Candidatus Competibacter</taxon>
    </lineage>
</organism>
<dbReference type="InterPro" id="IPR012312">
    <property type="entry name" value="Hemerythrin-like"/>
</dbReference>
<evidence type="ECO:0000313" key="2">
    <source>
        <dbReference type="EMBL" id="NMQ18379.1"/>
    </source>
</evidence>
<comment type="caution">
    <text evidence="2">The sequence shown here is derived from an EMBL/GenBank/DDBJ whole genome shotgun (WGS) entry which is preliminary data.</text>
</comment>
<evidence type="ECO:0000259" key="1">
    <source>
        <dbReference type="Pfam" id="PF01814"/>
    </source>
</evidence>
<gene>
    <name evidence="2" type="ORF">E4P82_03685</name>
</gene>
<keyword evidence="3" id="KW-1185">Reference proteome</keyword>
<reference evidence="2 3" key="1">
    <citation type="submission" date="2019-03" db="EMBL/GenBank/DDBJ databases">
        <title>Metabolic reconstructions from genomes of highly enriched 'Candidatus Accumulibacter' and 'Candidatus Competibacter' bioreactor populations.</title>
        <authorList>
            <person name="Annavajhala M.K."/>
            <person name="Welles L."/>
            <person name="Abbas B."/>
            <person name="Sorokin D."/>
            <person name="Park H."/>
            <person name="Van Loosdrecht M."/>
            <person name="Chandran K."/>
        </authorList>
    </citation>
    <scope>NUCLEOTIDE SEQUENCE [LARGE SCALE GENOMIC DNA]</scope>
    <source>
        <strain evidence="2 3">SBR_G</strain>
    </source>
</reference>
<feature type="domain" description="Hemerythrin-like" evidence="1">
    <location>
        <begin position="6"/>
        <end position="140"/>
    </location>
</feature>
<dbReference type="Gene3D" id="1.20.120.520">
    <property type="entry name" value="nmb1532 protein domain like"/>
    <property type="match status" value="1"/>
</dbReference>
<name>A0ABX1TIH9_9GAMM</name>
<dbReference type="PANTHER" id="PTHR39966:SF1">
    <property type="entry name" value="HEMERYTHRIN-LIKE DOMAIN-CONTAINING PROTEIN"/>
    <property type="match status" value="1"/>
</dbReference>
<dbReference type="EMBL" id="SPMZ01000011">
    <property type="protein sequence ID" value="NMQ18379.1"/>
    <property type="molecule type" value="Genomic_DNA"/>
</dbReference>
<proteinExistence type="predicted"/>
<accession>A0ABX1TIH9</accession>
<dbReference type="CDD" id="cd12108">
    <property type="entry name" value="Hr-like"/>
    <property type="match status" value="1"/>
</dbReference>
<evidence type="ECO:0000313" key="3">
    <source>
        <dbReference type="Proteomes" id="UP000760480"/>
    </source>
</evidence>
<protein>
    <recommendedName>
        <fullName evidence="1">Hemerythrin-like domain-containing protein</fullName>
    </recommendedName>
</protein>
<dbReference type="Proteomes" id="UP000760480">
    <property type="component" value="Unassembled WGS sequence"/>
</dbReference>